<dbReference type="AlphaFoldDB" id="A0A433T8W2"/>
<reference evidence="2 3" key="1">
    <citation type="submission" date="2019-01" db="EMBL/GenBank/DDBJ databases">
        <title>A draft genome assembly of the solar-powered sea slug Elysia chlorotica.</title>
        <authorList>
            <person name="Cai H."/>
            <person name="Li Q."/>
            <person name="Fang X."/>
            <person name="Li J."/>
            <person name="Curtis N.E."/>
            <person name="Altenburger A."/>
            <person name="Shibata T."/>
            <person name="Feng M."/>
            <person name="Maeda T."/>
            <person name="Schwartz J.A."/>
            <person name="Shigenobu S."/>
            <person name="Lundholm N."/>
            <person name="Nishiyama T."/>
            <person name="Yang H."/>
            <person name="Hasebe M."/>
            <person name="Li S."/>
            <person name="Pierce S.K."/>
            <person name="Wang J."/>
        </authorList>
    </citation>
    <scope>NUCLEOTIDE SEQUENCE [LARGE SCALE GENOMIC DNA]</scope>
    <source>
        <strain evidence="2">EC2010</strain>
        <tissue evidence="2">Whole organism of an adult</tissue>
    </source>
</reference>
<evidence type="ECO:0000256" key="1">
    <source>
        <dbReference type="SAM" id="Phobius"/>
    </source>
</evidence>
<accession>A0A433T8W2</accession>
<name>A0A433T8W2_ELYCH</name>
<feature type="non-terminal residue" evidence="2">
    <location>
        <position position="165"/>
    </location>
</feature>
<evidence type="ECO:0000313" key="2">
    <source>
        <dbReference type="EMBL" id="RUS78035.1"/>
    </source>
</evidence>
<keyword evidence="3" id="KW-1185">Reference proteome</keyword>
<keyword evidence="1" id="KW-0812">Transmembrane</keyword>
<dbReference type="EMBL" id="RQTK01000537">
    <property type="protein sequence ID" value="RUS78035.1"/>
    <property type="molecule type" value="Genomic_DNA"/>
</dbReference>
<comment type="caution">
    <text evidence="2">The sequence shown here is derived from an EMBL/GenBank/DDBJ whole genome shotgun (WGS) entry which is preliminary data.</text>
</comment>
<keyword evidence="1" id="KW-0472">Membrane</keyword>
<keyword evidence="1" id="KW-1133">Transmembrane helix</keyword>
<proteinExistence type="predicted"/>
<evidence type="ECO:0000313" key="3">
    <source>
        <dbReference type="Proteomes" id="UP000271974"/>
    </source>
</evidence>
<sequence>MNTPCKPLVMMARNLHATKSVFRCYRGGCRRGCCFRRRFFCRWFRRRRGCRRGRFRRRRGGCRRGRFRRGGSCRGCCFRRRFFCCRFRRRRGCRRGGFFVVVVVFGVVVVVFGECKFRIHKQIVATANVPAAQFIGDYNSDLNRYVTSALQVEFVRDNFTVYDLF</sequence>
<organism evidence="2 3">
    <name type="scientific">Elysia chlorotica</name>
    <name type="common">Eastern emerald elysia</name>
    <name type="synonym">Sea slug</name>
    <dbReference type="NCBI Taxonomy" id="188477"/>
    <lineage>
        <taxon>Eukaryota</taxon>
        <taxon>Metazoa</taxon>
        <taxon>Spiralia</taxon>
        <taxon>Lophotrochozoa</taxon>
        <taxon>Mollusca</taxon>
        <taxon>Gastropoda</taxon>
        <taxon>Heterobranchia</taxon>
        <taxon>Euthyneura</taxon>
        <taxon>Panpulmonata</taxon>
        <taxon>Sacoglossa</taxon>
        <taxon>Placobranchoidea</taxon>
        <taxon>Plakobranchidae</taxon>
        <taxon>Elysia</taxon>
    </lineage>
</organism>
<dbReference type="Proteomes" id="UP000271974">
    <property type="component" value="Unassembled WGS sequence"/>
</dbReference>
<protein>
    <submittedName>
        <fullName evidence="2">Uncharacterized protein</fullName>
    </submittedName>
</protein>
<feature type="transmembrane region" description="Helical" evidence="1">
    <location>
        <begin position="96"/>
        <end position="113"/>
    </location>
</feature>
<gene>
    <name evidence="2" type="ORF">EGW08_014210</name>
</gene>